<dbReference type="Proteomes" id="UP001500552">
    <property type="component" value="Unassembled WGS sequence"/>
</dbReference>
<keyword evidence="4 5" id="KW-0472">Membrane</keyword>
<feature type="transmembrane region" description="Helical" evidence="5">
    <location>
        <begin position="56"/>
        <end position="78"/>
    </location>
</feature>
<evidence type="ECO:0000256" key="5">
    <source>
        <dbReference type="SAM" id="Phobius"/>
    </source>
</evidence>
<dbReference type="EMBL" id="BAABHC010000039">
    <property type="protein sequence ID" value="GAA4444490.1"/>
    <property type="molecule type" value="Genomic_DNA"/>
</dbReference>
<keyword evidence="2 5" id="KW-0812">Transmembrane</keyword>
<evidence type="ECO:0000256" key="4">
    <source>
        <dbReference type="ARBA" id="ARBA00023136"/>
    </source>
</evidence>
<feature type="domain" description="DUF1232" evidence="6">
    <location>
        <begin position="32"/>
        <end position="68"/>
    </location>
</feature>
<organism evidence="7 8">
    <name type="scientific">Pontibacter saemangeumensis</name>
    <dbReference type="NCBI Taxonomy" id="1084525"/>
    <lineage>
        <taxon>Bacteria</taxon>
        <taxon>Pseudomonadati</taxon>
        <taxon>Bacteroidota</taxon>
        <taxon>Cytophagia</taxon>
        <taxon>Cytophagales</taxon>
        <taxon>Hymenobacteraceae</taxon>
        <taxon>Pontibacter</taxon>
    </lineage>
</organism>
<protein>
    <submittedName>
        <fullName evidence="7">YkvA family protein</fullName>
    </submittedName>
</protein>
<name>A0ABP8M8P7_9BACT</name>
<keyword evidence="8" id="KW-1185">Reference proteome</keyword>
<evidence type="ECO:0000313" key="8">
    <source>
        <dbReference type="Proteomes" id="UP001500552"/>
    </source>
</evidence>
<evidence type="ECO:0000256" key="3">
    <source>
        <dbReference type="ARBA" id="ARBA00022989"/>
    </source>
</evidence>
<proteinExistence type="predicted"/>
<dbReference type="InterPro" id="IPR010652">
    <property type="entry name" value="DUF1232"/>
</dbReference>
<gene>
    <name evidence="7" type="ORF">GCM10023188_46550</name>
</gene>
<feature type="transmembrane region" description="Helical" evidence="5">
    <location>
        <begin position="99"/>
        <end position="118"/>
    </location>
</feature>
<dbReference type="Pfam" id="PF06803">
    <property type="entry name" value="DUF1232"/>
    <property type="match status" value="1"/>
</dbReference>
<feature type="transmembrane region" description="Helical" evidence="5">
    <location>
        <begin position="30"/>
        <end position="50"/>
    </location>
</feature>
<evidence type="ECO:0000256" key="1">
    <source>
        <dbReference type="ARBA" id="ARBA00004127"/>
    </source>
</evidence>
<keyword evidence="3 5" id="KW-1133">Transmembrane helix</keyword>
<dbReference type="RefSeq" id="WP_345163048.1">
    <property type="nucleotide sequence ID" value="NZ_BAABHC010000039.1"/>
</dbReference>
<comment type="subcellular location">
    <subcellularLocation>
        <location evidence="1">Endomembrane system</location>
        <topology evidence="1">Multi-pass membrane protein</topology>
    </subcellularLocation>
</comment>
<evidence type="ECO:0000313" key="7">
    <source>
        <dbReference type="EMBL" id="GAA4444490.1"/>
    </source>
</evidence>
<evidence type="ECO:0000259" key="6">
    <source>
        <dbReference type="Pfam" id="PF06803"/>
    </source>
</evidence>
<reference evidence="8" key="1">
    <citation type="journal article" date="2019" name="Int. J. Syst. Evol. Microbiol.">
        <title>The Global Catalogue of Microorganisms (GCM) 10K type strain sequencing project: providing services to taxonomists for standard genome sequencing and annotation.</title>
        <authorList>
            <consortium name="The Broad Institute Genomics Platform"/>
            <consortium name="The Broad Institute Genome Sequencing Center for Infectious Disease"/>
            <person name="Wu L."/>
            <person name="Ma J."/>
        </authorList>
    </citation>
    <scope>NUCLEOTIDE SEQUENCE [LARGE SCALE GENOMIC DNA]</scope>
    <source>
        <strain evidence="8">JCM 17926</strain>
    </source>
</reference>
<evidence type="ECO:0000256" key="2">
    <source>
        <dbReference type="ARBA" id="ARBA00022692"/>
    </source>
</evidence>
<accession>A0ABP8M8P7</accession>
<sequence length="126" mass="14642">MLRKWKETVSKLKEDVYTLYLASKDPRVPFAAKVVLIITVAYAFSPIDLIPDFIPLLGYLDDLLILPLGIWLSIKLIPAPVLAHYRRQAKEHLHERKPNYVMAAVIVIAWLLIGYWMYQAYMEQVD</sequence>
<comment type="caution">
    <text evidence="7">The sequence shown here is derived from an EMBL/GenBank/DDBJ whole genome shotgun (WGS) entry which is preliminary data.</text>
</comment>